<keyword evidence="2" id="KW-1185">Reference proteome</keyword>
<proteinExistence type="predicted"/>
<comment type="caution">
    <text evidence="1">The sequence shown here is derived from an EMBL/GenBank/DDBJ whole genome shotgun (WGS) entry which is preliminary data.</text>
</comment>
<reference evidence="1 2" key="2">
    <citation type="journal article" date="2022" name="Mol. Ecol. Resour.">
        <title>The genomes of chicory, endive, great burdock and yacon provide insights into Asteraceae paleo-polyploidization history and plant inulin production.</title>
        <authorList>
            <person name="Fan W."/>
            <person name="Wang S."/>
            <person name="Wang H."/>
            <person name="Wang A."/>
            <person name="Jiang F."/>
            <person name="Liu H."/>
            <person name="Zhao H."/>
            <person name="Xu D."/>
            <person name="Zhang Y."/>
        </authorList>
    </citation>
    <scope>NUCLEOTIDE SEQUENCE [LARGE SCALE GENOMIC DNA]</scope>
    <source>
        <strain evidence="2">cv. Yunnan</strain>
        <tissue evidence="1">Leaves</tissue>
    </source>
</reference>
<dbReference type="EMBL" id="CM042035">
    <property type="protein sequence ID" value="KAI3755933.1"/>
    <property type="molecule type" value="Genomic_DNA"/>
</dbReference>
<evidence type="ECO:0000313" key="2">
    <source>
        <dbReference type="Proteomes" id="UP001056120"/>
    </source>
</evidence>
<name>A0ACB9EA86_9ASTR</name>
<organism evidence="1 2">
    <name type="scientific">Smallanthus sonchifolius</name>
    <dbReference type="NCBI Taxonomy" id="185202"/>
    <lineage>
        <taxon>Eukaryota</taxon>
        <taxon>Viridiplantae</taxon>
        <taxon>Streptophyta</taxon>
        <taxon>Embryophyta</taxon>
        <taxon>Tracheophyta</taxon>
        <taxon>Spermatophyta</taxon>
        <taxon>Magnoliopsida</taxon>
        <taxon>eudicotyledons</taxon>
        <taxon>Gunneridae</taxon>
        <taxon>Pentapetalae</taxon>
        <taxon>asterids</taxon>
        <taxon>campanulids</taxon>
        <taxon>Asterales</taxon>
        <taxon>Asteraceae</taxon>
        <taxon>Asteroideae</taxon>
        <taxon>Heliantheae alliance</taxon>
        <taxon>Millerieae</taxon>
        <taxon>Smallanthus</taxon>
    </lineage>
</organism>
<dbReference type="Proteomes" id="UP001056120">
    <property type="component" value="Linkage Group LG18"/>
</dbReference>
<sequence>MNASKHLVFFIISTFSFILHPSTAFPRSITFEFPPFPLQNISLLGDSYSRNGTPTLTLDSDFPFSSSGTIIYNTPIRFSDNRTNSTTSFSTKFSFSIVNLNPLSTTGGGGLSFFISPDNHTLGSPGGYLGLVNSSQLTQNKFIAIEFDTRRDPHFNDPNENHLGLDIDSLNSIATADCISVGIDLRTGVSFTSWIDYNHDQKNLKVFLSRSIFKPESPILNTTVDLSVHFQELMYVGFSASTEGRQETHSIHNWSFKSFGIKRFNPRIDNTVPIRSPDVSRYNNRRNKIGFGLEVTGSVFIFTGLVVFGYISVKKWRETKTEMKIKAEVTKRPREFSYKELKLATNNFHSTRIIGHGSFGTVYKAFLLSSGTTAAVKRSLRSREAKTEFFAELSAIAGLRHKNLVQLLGCYGVVVLEVCCGRRPIEREVGGASMVSLVDWVWDLYANDEVLGAIDKRLNGEFDEEEGKRLLMVGLSCVNPRSEMRPSMRRVLQVLNHEVEDLVVPAVKPKVSFSSGMPLSVDDLVRCSENGEHELEDDEYDCGFQIHIDRFED</sequence>
<accession>A0ACB9EA86</accession>
<reference evidence="2" key="1">
    <citation type="journal article" date="2022" name="Mol. Ecol. Resour.">
        <title>The genomes of chicory, endive, great burdock and yacon provide insights into Asteraceae palaeo-polyploidization history and plant inulin production.</title>
        <authorList>
            <person name="Fan W."/>
            <person name="Wang S."/>
            <person name="Wang H."/>
            <person name="Wang A."/>
            <person name="Jiang F."/>
            <person name="Liu H."/>
            <person name="Zhao H."/>
            <person name="Xu D."/>
            <person name="Zhang Y."/>
        </authorList>
    </citation>
    <scope>NUCLEOTIDE SEQUENCE [LARGE SCALE GENOMIC DNA]</scope>
    <source>
        <strain evidence="2">cv. Yunnan</strain>
    </source>
</reference>
<protein>
    <submittedName>
        <fullName evidence="1">Uncharacterized protein</fullName>
    </submittedName>
</protein>
<gene>
    <name evidence="1" type="ORF">L1987_55743</name>
</gene>
<evidence type="ECO:0000313" key="1">
    <source>
        <dbReference type="EMBL" id="KAI3755933.1"/>
    </source>
</evidence>